<dbReference type="InterPro" id="IPR010982">
    <property type="entry name" value="Lambda_DNA-bd_dom_sf"/>
</dbReference>
<evidence type="ECO:0000313" key="3">
    <source>
        <dbReference type="Proteomes" id="UP000295684"/>
    </source>
</evidence>
<protein>
    <recommendedName>
        <fullName evidence="5">Helix-turn-helix protein</fullName>
    </recommendedName>
</protein>
<dbReference type="InterPro" id="IPR001387">
    <property type="entry name" value="Cro/C1-type_HTH"/>
</dbReference>
<name>A0A4R2HQ07_9SPHI</name>
<reference evidence="1" key="1">
    <citation type="journal article" date="2014" name="Int. J. Syst. Evol. Microbiol.">
        <title>Complete genome of a new Firmicutes species belonging to the dominant human colonic microbiota ('Ruminococcus bicirculans') reveals two chromosomes and a selective capacity to utilize plant glucans.</title>
        <authorList>
            <consortium name="NISC Comparative Sequencing Program"/>
            <person name="Wegmann U."/>
            <person name="Louis P."/>
            <person name="Goesmann A."/>
            <person name="Henrissat B."/>
            <person name="Duncan S.H."/>
            <person name="Flint H.J."/>
        </authorList>
    </citation>
    <scope>NUCLEOTIDE SEQUENCE</scope>
    <source>
        <strain evidence="1">CGMCC 1.15644</strain>
    </source>
</reference>
<reference evidence="2 3" key="3">
    <citation type="submission" date="2019-03" db="EMBL/GenBank/DDBJ databases">
        <title>Genomic Encyclopedia of Type Strains, Phase IV (KMG-IV): sequencing the most valuable type-strain genomes for metagenomic binning, comparative biology and taxonomic classification.</title>
        <authorList>
            <person name="Goeker M."/>
        </authorList>
    </citation>
    <scope>NUCLEOTIDE SEQUENCE [LARGE SCALE GENOMIC DNA]</scope>
    <source>
        <strain evidence="2 3">DSM 103236</strain>
    </source>
</reference>
<evidence type="ECO:0000313" key="1">
    <source>
        <dbReference type="EMBL" id="GGE44703.1"/>
    </source>
</evidence>
<evidence type="ECO:0000313" key="2">
    <source>
        <dbReference type="EMBL" id="TCO30751.1"/>
    </source>
</evidence>
<dbReference type="Proteomes" id="UP000295684">
    <property type="component" value="Unassembled WGS sequence"/>
</dbReference>
<dbReference type="EMBL" id="BMJO01000001">
    <property type="protein sequence ID" value="GGE44703.1"/>
    <property type="molecule type" value="Genomic_DNA"/>
</dbReference>
<evidence type="ECO:0000313" key="4">
    <source>
        <dbReference type="Proteomes" id="UP000622648"/>
    </source>
</evidence>
<dbReference type="AlphaFoldDB" id="A0A4R2HQ07"/>
<accession>A0A4R2HQ07</accession>
<dbReference type="CDD" id="cd00093">
    <property type="entry name" value="HTH_XRE"/>
    <property type="match status" value="1"/>
</dbReference>
<comment type="caution">
    <text evidence="2">The sequence shown here is derived from an EMBL/GenBank/DDBJ whole genome shotgun (WGS) entry which is preliminary data.</text>
</comment>
<dbReference type="EMBL" id="SLWO01000001">
    <property type="protein sequence ID" value="TCO30751.1"/>
    <property type="molecule type" value="Genomic_DNA"/>
</dbReference>
<gene>
    <name evidence="2" type="ORF">EV200_101189</name>
    <name evidence="1" type="ORF">GCM10011413_08540</name>
</gene>
<dbReference type="OrthoDB" id="677191at2"/>
<dbReference type="SUPFAM" id="SSF47413">
    <property type="entry name" value="lambda repressor-like DNA-binding domains"/>
    <property type="match status" value="1"/>
</dbReference>
<organism evidence="2 3">
    <name type="scientific">Pedobacter psychrotolerans</name>
    <dbReference type="NCBI Taxonomy" id="1843235"/>
    <lineage>
        <taxon>Bacteria</taxon>
        <taxon>Pseudomonadati</taxon>
        <taxon>Bacteroidota</taxon>
        <taxon>Sphingobacteriia</taxon>
        <taxon>Sphingobacteriales</taxon>
        <taxon>Sphingobacteriaceae</taxon>
        <taxon>Pedobacter</taxon>
    </lineage>
</organism>
<sequence>MIKDITKLESILTPEAILKLEGAAARHQTQSNIIFTIEAIGDHTLEIQTTQNETLSGKYATEATLVKRTQDLFKKILPDFKVAVTTQTHLPSPANVVNTLWIEKKMQEKGVRIKQIAFDTGVDRESISDWVTGKRSMSQIVKALFYFYLSK</sequence>
<reference evidence="4" key="2">
    <citation type="journal article" date="2019" name="Int. J. Syst. Evol. Microbiol.">
        <title>The Global Catalogue of Microorganisms (GCM) 10K type strain sequencing project: providing services to taxonomists for standard genome sequencing and annotation.</title>
        <authorList>
            <consortium name="The Broad Institute Genomics Platform"/>
            <consortium name="The Broad Institute Genome Sequencing Center for Infectious Disease"/>
            <person name="Wu L."/>
            <person name="Ma J."/>
        </authorList>
    </citation>
    <scope>NUCLEOTIDE SEQUENCE [LARGE SCALE GENOMIC DNA]</scope>
    <source>
        <strain evidence="4">CGMCC 1.15644</strain>
    </source>
</reference>
<evidence type="ECO:0008006" key="5">
    <source>
        <dbReference type="Google" id="ProtNLM"/>
    </source>
</evidence>
<dbReference type="Proteomes" id="UP000622648">
    <property type="component" value="Unassembled WGS sequence"/>
</dbReference>
<dbReference type="GO" id="GO:0003677">
    <property type="term" value="F:DNA binding"/>
    <property type="evidence" value="ECO:0007669"/>
    <property type="project" value="InterPro"/>
</dbReference>
<proteinExistence type="predicted"/>
<keyword evidence="4" id="KW-1185">Reference proteome</keyword>
<dbReference type="RefSeq" id="WP_132528942.1">
    <property type="nucleotide sequence ID" value="NZ_BMJO01000001.1"/>
</dbReference>
<reference evidence="1" key="4">
    <citation type="submission" date="2024-05" db="EMBL/GenBank/DDBJ databases">
        <authorList>
            <person name="Sun Q."/>
            <person name="Zhou Y."/>
        </authorList>
    </citation>
    <scope>NUCLEOTIDE SEQUENCE</scope>
    <source>
        <strain evidence="1">CGMCC 1.15644</strain>
    </source>
</reference>